<evidence type="ECO:0000259" key="11">
    <source>
        <dbReference type="Pfam" id="PF18127"/>
    </source>
</evidence>
<dbReference type="Pfam" id="PF18127">
    <property type="entry name" value="NAMPT_N"/>
    <property type="match status" value="1"/>
</dbReference>
<feature type="binding site" evidence="9">
    <location>
        <begin position="303"/>
        <end position="304"/>
    </location>
    <ligand>
        <name>beta-nicotinamide D-ribonucleotide</name>
        <dbReference type="ChEBI" id="CHEBI:14649"/>
    </ligand>
</feature>
<evidence type="ECO:0000259" key="10">
    <source>
        <dbReference type="Pfam" id="PF04095"/>
    </source>
</evidence>
<dbReference type="InterPro" id="IPR036068">
    <property type="entry name" value="Nicotinate_pribotase-like_C"/>
</dbReference>
<gene>
    <name evidence="12" type="ORF">ENK01_03225</name>
</gene>
<reference evidence="12" key="1">
    <citation type="journal article" date="2020" name="mSystems">
        <title>Genome- and Community-Level Interaction Insights into Carbon Utilization and Element Cycling Functions of Hydrothermarchaeota in Hydrothermal Sediment.</title>
        <authorList>
            <person name="Zhou Z."/>
            <person name="Liu Y."/>
            <person name="Xu W."/>
            <person name="Pan J."/>
            <person name="Luo Z.H."/>
            <person name="Li M."/>
        </authorList>
    </citation>
    <scope>NUCLEOTIDE SEQUENCE [LARGE SCALE GENOMIC DNA]</scope>
    <source>
        <strain evidence="12">HyVt-538</strain>
    </source>
</reference>
<dbReference type="EMBL" id="DROP01000216">
    <property type="protein sequence ID" value="HHI88942.1"/>
    <property type="molecule type" value="Genomic_DNA"/>
</dbReference>
<evidence type="ECO:0000256" key="2">
    <source>
        <dbReference type="ARBA" id="ARBA00022642"/>
    </source>
</evidence>
<dbReference type="GO" id="GO:0016874">
    <property type="term" value="F:ligase activity"/>
    <property type="evidence" value="ECO:0007669"/>
    <property type="project" value="UniProtKB-KW"/>
</dbReference>
<sequence length="433" mass="48679">EARGGKFDTLLFFGLQVWLKRYLSRAISLAEIDYAEQLWQAHGLPFNREGWLHILNEHGGTLPLEIEAVAEGTRLPIRNVVVQVRNTDPKVPWLTSYVETALLRAVWYPTTVATLSRHVKQIIRRYLQESAERPEEELPFKLHDFGARGATCYEAASLGGLAHLVNFLGTDTVSALLAARTYYDEDMAGFSIPASEHSTMTAWGKPREADAYANMIRRFGGEGRIFAVVSDSYDLFGAIKDIWGGKLKQQVMDNGGTLVVRPDSGNPIKVAVDVVERLGDMFGSRINAKGYRVLPDYLRVIQGDGVHALSIEAILQRLLKRGWSAENIAFGMGGALLQRDIHRDTMNWAMKANAIRFKGEADWTDVWKDPITDPGKSSKRGRLALIREDGQWKTIRKTELAERDNLLVPVWRDGQLLRDQSLAEIRALSECKY</sequence>
<evidence type="ECO:0000256" key="3">
    <source>
        <dbReference type="ARBA" id="ARBA00022676"/>
    </source>
</evidence>
<feature type="domain" description="Nicotinate/nicotinamide phosphoribosyltransferase" evidence="10">
    <location>
        <begin position="140"/>
        <end position="382"/>
    </location>
</feature>
<dbReference type="GO" id="GO:0009435">
    <property type="term" value="P:NAD+ biosynthetic process"/>
    <property type="evidence" value="ECO:0007669"/>
    <property type="project" value="InterPro"/>
</dbReference>
<keyword evidence="12" id="KW-0436">Ligase</keyword>
<dbReference type="InterPro" id="IPR041525">
    <property type="entry name" value="N/Namide_PRibTrfase"/>
</dbReference>
<evidence type="ECO:0000313" key="12">
    <source>
        <dbReference type="EMBL" id="HHI88942.1"/>
    </source>
</evidence>
<feature type="binding site" evidence="9">
    <location>
        <position position="148"/>
    </location>
    <ligand>
        <name>diphosphate</name>
        <dbReference type="ChEBI" id="CHEBI:33019"/>
    </ligand>
</feature>
<dbReference type="Pfam" id="PF04095">
    <property type="entry name" value="NAPRTase"/>
    <property type="match status" value="1"/>
</dbReference>
<comment type="caution">
    <text evidence="12">The sequence shown here is derived from an EMBL/GenBank/DDBJ whole genome shotgun (WGS) entry which is preliminary data.</text>
</comment>
<dbReference type="InterPro" id="IPR041529">
    <property type="entry name" value="DUF5598"/>
</dbReference>
<protein>
    <recommendedName>
        <fullName evidence="7">Nicotinamide phosphoribosyltransferase</fullName>
        <ecNumber evidence="6">2.4.2.12</ecNumber>
    </recommendedName>
</protein>
<evidence type="ECO:0000256" key="1">
    <source>
        <dbReference type="ARBA" id="ARBA00010897"/>
    </source>
</evidence>
<dbReference type="GO" id="GO:0047280">
    <property type="term" value="F:nicotinamide phosphoribosyltransferase activity"/>
    <property type="evidence" value="ECO:0007669"/>
    <property type="project" value="UniProtKB-EC"/>
</dbReference>
<evidence type="ECO:0000256" key="9">
    <source>
        <dbReference type="PIRSR" id="PIRSR005943-1"/>
    </source>
</evidence>
<evidence type="ECO:0000256" key="4">
    <source>
        <dbReference type="ARBA" id="ARBA00022679"/>
    </source>
</evidence>
<evidence type="ECO:0000256" key="5">
    <source>
        <dbReference type="ARBA" id="ARBA00035007"/>
    </source>
</evidence>
<feature type="binding site" evidence="9">
    <location>
        <position position="171"/>
    </location>
    <ligand>
        <name>beta-nicotinamide D-ribonucleotide</name>
        <dbReference type="ChEBI" id="CHEBI:14649"/>
    </ligand>
</feature>
<keyword evidence="4" id="KW-0808">Transferase</keyword>
<proteinExistence type="inferred from homology"/>
<feature type="binding site" evidence="9">
    <location>
        <begin position="261"/>
        <end position="263"/>
    </location>
    <ligand>
        <name>beta-nicotinamide D-ribonucleotide</name>
        <dbReference type="ChEBI" id="CHEBI:14649"/>
    </ligand>
</feature>
<comment type="similarity">
    <text evidence="1">Belongs to the NAPRTase family.</text>
</comment>
<dbReference type="Gene3D" id="3.20.20.70">
    <property type="entry name" value="Aldolase class I"/>
    <property type="match status" value="1"/>
</dbReference>
<dbReference type="EC" id="2.4.2.12" evidence="6"/>
<comment type="pathway">
    <text evidence="5">Cofactor biosynthesis; NAD(+) biosynthesis; nicotinamide D-ribonucleotide from 5-phospho-alpha-D-ribose 1-diphosphate and nicotinamide: step 1/1.</text>
</comment>
<keyword evidence="3 12" id="KW-0328">Glycosyltransferase</keyword>
<dbReference type="PIRSF" id="PIRSF005943">
    <property type="entry name" value="NMPRT"/>
    <property type="match status" value="1"/>
</dbReference>
<dbReference type="NCBIfam" id="NF006629">
    <property type="entry name" value="PRK09198.1"/>
    <property type="match status" value="1"/>
</dbReference>
<keyword evidence="2" id="KW-0662">Pyridine nucleotide biosynthesis</keyword>
<feature type="domain" description="Nicotinamide phosphoribosyltransferase N-terminal" evidence="11">
    <location>
        <begin position="1"/>
        <end position="66"/>
    </location>
</feature>
<feature type="binding site" evidence="9">
    <location>
        <position position="334"/>
    </location>
    <ligand>
        <name>beta-nicotinamide D-ribonucleotide</name>
        <dbReference type="ChEBI" id="CHEBI:14649"/>
    </ligand>
</feature>
<dbReference type="SUPFAM" id="SSF51690">
    <property type="entry name" value="Nicotinate/Quinolinate PRTase C-terminal domain-like"/>
    <property type="match status" value="1"/>
</dbReference>
<organism evidence="12">
    <name type="scientific">Hellea balneolensis</name>
    <dbReference type="NCBI Taxonomy" id="287478"/>
    <lineage>
        <taxon>Bacteria</taxon>
        <taxon>Pseudomonadati</taxon>
        <taxon>Pseudomonadota</taxon>
        <taxon>Alphaproteobacteria</taxon>
        <taxon>Maricaulales</taxon>
        <taxon>Robiginitomaculaceae</taxon>
        <taxon>Hellea</taxon>
    </lineage>
</organism>
<dbReference type="AlphaFoldDB" id="A0A7V5NXD2"/>
<feature type="binding site" evidence="9">
    <location>
        <position position="261"/>
    </location>
    <ligand>
        <name>diphosphate</name>
        <dbReference type="ChEBI" id="CHEBI:33019"/>
    </ligand>
</feature>
<dbReference type="Proteomes" id="UP000885806">
    <property type="component" value="Unassembled WGS sequence"/>
</dbReference>
<evidence type="ECO:0000256" key="7">
    <source>
        <dbReference type="ARBA" id="ARBA00035036"/>
    </source>
</evidence>
<dbReference type="PANTHER" id="PTHR43816:SF1">
    <property type="entry name" value="NICOTINAMIDE PHOSPHORIBOSYLTRANSFERASE"/>
    <property type="match status" value="1"/>
</dbReference>
<feature type="non-terminal residue" evidence="12">
    <location>
        <position position="1"/>
    </location>
</feature>
<feature type="binding site" evidence="9">
    <location>
        <position position="343"/>
    </location>
    <ligand>
        <name>beta-nicotinamide D-ribonucleotide</name>
        <dbReference type="ChEBI" id="CHEBI:14649"/>
    </ligand>
</feature>
<name>A0A7V5NXD2_9PROT</name>
<comment type="catalytic activity">
    <reaction evidence="8">
        <text>beta-nicotinamide D-ribonucleotide + diphosphate = 5-phospho-alpha-D-ribose 1-diphosphate + nicotinamide + H(+)</text>
        <dbReference type="Rhea" id="RHEA:16149"/>
        <dbReference type="ChEBI" id="CHEBI:14649"/>
        <dbReference type="ChEBI" id="CHEBI:15378"/>
        <dbReference type="ChEBI" id="CHEBI:17154"/>
        <dbReference type="ChEBI" id="CHEBI:33019"/>
        <dbReference type="ChEBI" id="CHEBI:58017"/>
        <dbReference type="EC" id="2.4.2.12"/>
    </reaction>
    <physiologicalReaction direction="right-to-left" evidence="8">
        <dbReference type="Rhea" id="RHEA:16151"/>
    </physiologicalReaction>
</comment>
<accession>A0A7V5NXD2</accession>
<evidence type="ECO:0000256" key="6">
    <source>
        <dbReference type="ARBA" id="ARBA00035024"/>
    </source>
</evidence>
<dbReference type="InterPro" id="IPR016471">
    <property type="entry name" value="Nicotinamide_PRibTrfase"/>
</dbReference>
<dbReference type="PANTHER" id="PTHR43816">
    <property type="entry name" value="NICOTINAMIDE PHOSPHORIBOSYLTRANSFERASE"/>
    <property type="match status" value="1"/>
</dbReference>
<feature type="binding site" evidence="9">
    <location>
        <position position="197"/>
    </location>
    <ligand>
        <name>diphosphate</name>
        <dbReference type="ChEBI" id="CHEBI:33019"/>
    </ligand>
</feature>
<dbReference type="InterPro" id="IPR013785">
    <property type="entry name" value="Aldolase_TIM"/>
</dbReference>
<evidence type="ECO:0000256" key="8">
    <source>
        <dbReference type="ARBA" id="ARBA00047835"/>
    </source>
</evidence>